<dbReference type="AlphaFoldDB" id="A0A0U3EEH1"/>
<evidence type="ECO:0000256" key="6">
    <source>
        <dbReference type="ARBA" id="ARBA00022989"/>
    </source>
</evidence>
<dbReference type="PANTHER" id="PTHR30413">
    <property type="entry name" value="INNER MEMBRANE TRANSPORT PERMEASE"/>
    <property type="match status" value="1"/>
</dbReference>
<keyword evidence="4" id="KW-0997">Cell inner membrane</keyword>
<dbReference type="GeneID" id="26737235"/>
<dbReference type="GO" id="GO:0015920">
    <property type="term" value="P:lipopolysaccharide transport"/>
    <property type="evidence" value="ECO:0007669"/>
    <property type="project" value="TreeGrafter"/>
</dbReference>
<feature type="transmembrane region" description="Helical" evidence="8">
    <location>
        <begin position="175"/>
        <end position="194"/>
    </location>
</feature>
<feature type="domain" description="ABC transmembrane type-2" evidence="9">
    <location>
        <begin position="35"/>
        <end position="253"/>
    </location>
</feature>
<dbReference type="EMBL" id="CP011266">
    <property type="protein sequence ID" value="ALT70033.1"/>
    <property type="molecule type" value="Genomic_DNA"/>
</dbReference>
<dbReference type="GO" id="GO:0043190">
    <property type="term" value="C:ATP-binding cassette (ABC) transporter complex"/>
    <property type="evidence" value="ECO:0007669"/>
    <property type="project" value="InterPro"/>
</dbReference>
<feature type="transmembrane region" description="Helical" evidence="8">
    <location>
        <begin position="138"/>
        <end position="163"/>
    </location>
</feature>
<dbReference type="RefSeq" id="WP_058740231.1">
    <property type="nucleotide sequence ID" value="NZ_CP011266.1"/>
</dbReference>
<dbReference type="InterPro" id="IPR013525">
    <property type="entry name" value="ABC2_TM"/>
</dbReference>
<evidence type="ECO:0000256" key="4">
    <source>
        <dbReference type="ARBA" id="ARBA00022519"/>
    </source>
</evidence>
<comment type="subcellular location">
    <subcellularLocation>
        <location evidence="1">Cell inner membrane</location>
        <topology evidence="1">Multi-pass membrane protein</topology>
    </subcellularLocation>
</comment>
<dbReference type="Pfam" id="PF01061">
    <property type="entry name" value="ABC2_membrane"/>
    <property type="match status" value="1"/>
</dbReference>
<dbReference type="PATRIC" id="fig|230361.4.peg.2350"/>
<dbReference type="PRINTS" id="PR00164">
    <property type="entry name" value="ABC2TRNSPORT"/>
</dbReference>
<organism evidence="10 11">
    <name type="scientific">Methanobrevibacter millerae</name>
    <dbReference type="NCBI Taxonomy" id="230361"/>
    <lineage>
        <taxon>Archaea</taxon>
        <taxon>Methanobacteriati</taxon>
        <taxon>Methanobacteriota</taxon>
        <taxon>Methanomada group</taxon>
        <taxon>Methanobacteria</taxon>
        <taxon>Methanobacteriales</taxon>
        <taxon>Methanobacteriaceae</taxon>
        <taxon>Methanobrevibacter</taxon>
    </lineage>
</organism>
<keyword evidence="7 8" id="KW-0472">Membrane</keyword>
<evidence type="ECO:0000256" key="7">
    <source>
        <dbReference type="ARBA" id="ARBA00023136"/>
    </source>
</evidence>
<feature type="transmembrane region" description="Helical" evidence="8">
    <location>
        <begin position="66"/>
        <end position="85"/>
    </location>
</feature>
<feature type="transmembrane region" description="Helical" evidence="8">
    <location>
        <begin position="106"/>
        <end position="132"/>
    </location>
</feature>
<dbReference type="Proteomes" id="UP000067738">
    <property type="component" value="Chromosome"/>
</dbReference>
<dbReference type="InterPro" id="IPR000412">
    <property type="entry name" value="ABC_2_transport"/>
</dbReference>
<keyword evidence="11" id="KW-1185">Reference proteome</keyword>
<evidence type="ECO:0000256" key="2">
    <source>
        <dbReference type="ARBA" id="ARBA00022448"/>
    </source>
</evidence>
<feature type="transmembrane region" description="Helical" evidence="8">
    <location>
        <begin position="37"/>
        <end position="60"/>
    </location>
</feature>
<gene>
    <name evidence="10" type="ORF">sm9_2277</name>
</gene>
<evidence type="ECO:0000259" key="9">
    <source>
        <dbReference type="PROSITE" id="PS51012"/>
    </source>
</evidence>
<evidence type="ECO:0000256" key="5">
    <source>
        <dbReference type="ARBA" id="ARBA00022692"/>
    </source>
</evidence>
<evidence type="ECO:0000256" key="8">
    <source>
        <dbReference type="SAM" id="Phobius"/>
    </source>
</evidence>
<evidence type="ECO:0000313" key="11">
    <source>
        <dbReference type="Proteomes" id="UP000067738"/>
    </source>
</evidence>
<dbReference type="KEGG" id="mmil:sm9_2277"/>
<sequence length="261" mass="29880">MFERNKHLRNFNKYSFLLTELIKRDISGKYKDSTLGLFWSFFNPLLSMIVLTMVFSQFFGGSIPNFPVYLLSGKLVFDLFANATTGAMDSIKGNSEIIKKIYVPKYMFAVGIVCSEFINFLISLIVLVAVMVATGAPFYWSLLYSPIPLFFLLLLTMGVGLILATATTFFTDIKYLYGVLIMLLSFMTPLFYPIEMIPEQYLILFKINPLYAGVKCFRDIVLAGTFPEMKFFIYLIITSIIALVIGIFLFKKYQDEFILNI</sequence>
<evidence type="ECO:0000313" key="10">
    <source>
        <dbReference type="EMBL" id="ALT70033.1"/>
    </source>
</evidence>
<keyword evidence="5 8" id="KW-0812">Transmembrane</keyword>
<evidence type="ECO:0000256" key="1">
    <source>
        <dbReference type="ARBA" id="ARBA00004429"/>
    </source>
</evidence>
<reference evidence="10 11" key="1">
    <citation type="submission" date="2015-04" db="EMBL/GenBank/DDBJ databases">
        <title>The complete genome sequence of the rumen methanogen Methanobrevibacter millerae SM9.</title>
        <authorList>
            <person name="Leahy S.C."/>
            <person name="Kelly W.J."/>
            <person name="Pacheco D.M."/>
            <person name="Li D."/>
            <person name="Altermann E."/>
            <person name="Attwood G.T."/>
        </authorList>
    </citation>
    <scope>NUCLEOTIDE SEQUENCE [LARGE SCALE GENOMIC DNA]</scope>
    <source>
        <strain evidence="10 11">SM9</strain>
    </source>
</reference>
<dbReference type="PANTHER" id="PTHR30413:SF8">
    <property type="entry name" value="TRANSPORT PERMEASE PROTEIN"/>
    <property type="match status" value="1"/>
</dbReference>
<keyword evidence="2" id="KW-0813">Transport</keyword>
<accession>A0A0U3EEH1</accession>
<dbReference type="InterPro" id="IPR047817">
    <property type="entry name" value="ABC2_TM_bact-type"/>
</dbReference>
<dbReference type="PROSITE" id="PS51012">
    <property type="entry name" value="ABC_TM2"/>
    <property type="match status" value="1"/>
</dbReference>
<proteinExistence type="predicted"/>
<protein>
    <submittedName>
        <fullName evidence="10">Polysaccharide phosphate ABC transporter permease protein</fullName>
    </submittedName>
</protein>
<dbReference type="OrthoDB" id="74139at2157"/>
<evidence type="ECO:0000256" key="3">
    <source>
        <dbReference type="ARBA" id="ARBA00022475"/>
    </source>
</evidence>
<dbReference type="GO" id="GO:0140359">
    <property type="term" value="F:ABC-type transporter activity"/>
    <property type="evidence" value="ECO:0007669"/>
    <property type="project" value="InterPro"/>
</dbReference>
<name>A0A0U3EEH1_9EURY</name>
<keyword evidence="3" id="KW-1003">Cell membrane</keyword>
<keyword evidence="6 8" id="KW-1133">Transmembrane helix</keyword>
<feature type="transmembrane region" description="Helical" evidence="8">
    <location>
        <begin position="231"/>
        <end position="250"/>
    </location>
</feature>